<organism evidence="1 2">
    <name type="scientific">Thalassobaculum fulvum</name>
    <dbReference type="NCBI Taxonomy" id="1633335"/>
    <lineage>
        <taxon>Bacteria</taxon>
        <taxon>Pseudomonadati</taxon>
        <taxon>Pseudomonadota</taxon>
        <taxon>Alphaproteobacteria</taxon>
        <taxon>Rhodospirillales</taxon>
        <taxon>Thalassobaculaceae</taxon>
        <taxon>Thalassobaculum</taxon>
    </lineage>
</organism>
<proteinExistence type="predicted"/>
<dbReference type="SMART" id="SM00855">
    <property type="entry name" value="PGAM"/>
    <property type="match status" value="1"/>
</dbReference>
<name>A0A918XNS7_9PROT</name>
<dbReference type="Gene3D" id="3.40.50.1240">
    <property type="entry name" value="Phosphoglycerate mutase-like"/>
    <property type="match status" value="1"/>
</dbReference>
<dbReference type="GO" id="GO:0005737">
    <property type="term" value="C:cytoplasm"/>
    <property type="evidence" value="ECO:0007669"/>
    <property type="project" value="TreeGrafter"/>
</dbReference>
<comment type="caution">
    <text evidence="1">The sequence shown here is derived from an EMBL/GenBank/DDBJ whole genome shotgun (WGS) entry which is preliminary data.</text>
</comment>
<dbReference type="AlphaFoldDB" id="A0A918XNS7"/>
<dbReference type="RefSeq" id="WP_189986957.1">
    <property type="nucleotide sequence ID" value="NZ_BMZS01000001.1"/>
</dbReference>
<reference evidence="1" key="2">
    <citation type="submission" date="2020-09" db="EMBL/GenBank/DDBJ databases">
        <authorList>
            <person name="Sun Q."/>
            <person name="Kim S."/>
        </authorList>
    </citation>
    <scope>NUCLEOTIDE SEQUENCE</scope>
    <source>
        <strain evidence="1">KCTC 42651</strain>
    </source>
</reference>
<reference evidence="1" key="1">
    <citation type="journal article" date="2014" name="Int. J. Syst. Evol. Microbiol.">
        <title>Complete genome sequence of Corynebacterium casei LMG S-19264T (=DSM 44701T), isolated from a smear-ripened cheese.</title>
        <authorList>
            <consortium name="US DOE Joint Genome Institute (JGI-PGF)"/>
            <person name="Walter F."/>
            <person name="Albersmeier A."/>
            <person name="Kalinowski J."/>
            <person name="Ruckert C."/>
        </authorList>
    </citation>
    <scope>NUCLEOTIDE SEQUENCE</scope>
    <source>
        <strain evidence="1">KCTC 42651</strain>
    </source>
</reference>
<dbReference type="InterPro" id="IPR050275">
    <property type="entry name" value="PGM_Phosphatase"/>
</dbReference>
<keyword evidence="2" id="KW-1185">Reference proteome</keyword>
<dbReference type="EMBL" id="BMZS01000001">
    <property type="protein sequence ID" value="GHD39352.1"/>
    <property type="molecule type" value="Genomic_DNA"/>
</dbReference>
<dbReference type="Pfam" id="PF00300">
    <property type="entry name" value="His_Phos_1"/>
    <property type="match status" value="1"/>
</dbReference>
<protein>
    <submittedName>
        <fullName evidence="1">Phosphoglycerate mutase</fullName>
    </submittedName>
</protein>
<gene>
    <name evidence="1" type="primary">gpmB</name>
    <name evidence="1" type="ORF">GCM10017083_01110</name>
</gene>
<dbReference type="SUPFAM" id="SSF53254">
    <property type="entry name" value="Phosphoglycerate mutase-like"/>
    <property type="match status" value="1"/>
</dbReference>
<accession>A0A918XNS7</accession>
<dbReference type="InterPro" id="IPR029033">
    <property type="entry name" value="His_PPase_superfam"/>
</dbReference>
<evidence type="ECO:0000313" key="1">
    <source>
        <dbReference type="EMBL" id="GHD39352.1"/>
    </source>
</evidence>
<dbReference type="CDD" id="cd07067">
    <property type="entry name" value="HP_PGM_like"/>
    <property type="match status" value="1"/>
</dbReference>
<dbReference type="PANTHER" id="PTHR48100:SF1">
    <property type="entry name" value="HISTIDINE PHOSPHATASE FAMILY PROTEIN-RELATED"/>
    <property type="match status" value="1"/>
</dbReference>
<dbReference type="PANTHER" id="PTHR48100">
    <property type="entry name" value="BROAD-SPECIFICITY PHOSPHATASE YOR283W-RELATED"/>
    <property type="match status" value="1"/>
</dbReference>
<dbReference type="Proteomes" id="UP000630353">
    <property type="component" value="Unassembled WGS sequence"/>
</dbReference>
<evidence type="ECO:0000313" key="2">
    <source>
        <dbReference type="Proteomes" id="UP000630353"/>
    </source>
</evidence>
<dbReference type="InterPro" id="IPR013078">
    <property type="entry name" value="His_Pase_superF_clade-1"/>
</dbReference>
<sequence length="195" mass="20866">MIRLALLRHGPTDWNAGRRLQGRADIPLSDAGRAAVARRTVPADLAGFGWLTSPLARARQTAQALGVAAEPEPALIEMDYGSWEGMTLAEARARDPDALANEARGLDFTPPGGESPRAVQGRLVGLGVRLLAARRDTAAVTHKGVIRAALALATGWDMTGKPPVRLDWTAAHLFRLDADGHWSLERPNIPLEPPA</sequence>
<dbReference type="GO" id="GO:0016791">
    <property type="term" value="F:phosphatase activity"/>
    <property type="evidence" value="ECO:0007669"/>
    <property type="project" value="TreeGrafter"/>
</dbReference>